<dbReference type="Pfam" id="PF17846">
    <property type="entry name" value="XRN_M"/>
    <property type="match status" value="1"/>
</dbReference>
<evidence type="ECO:0000313" key="14">
    <source>
        <dbReference type="Proteomes" id="UP000605846"/>
    </source>
</evidence>
<dbReference type="PANTHER" id="PTHR12341">
    <property type="entry name" value="5'-&gt;3' EXORIBONUCLEASE"/>
    <property type="match status" value="1"/>
</dbReference>
<evidence type="ECO:0000259" key="10">
    <source>
        <dbReference type="Pfam" id="PF18129"/>
    </source>
</evidence>
<dbReference type="GO" id="GO:0005737">
    <property type="term" value="C:cytoplasm"/>
    <property type="evidence" value="ECO:0007669"/>
    <property type="project" value="UniProtKB-SubCell"/>
</dbReference>
<keyword evidence="6" id="KW-0963">Cytoplasm</keyword>
<dbReference type="Pfam" id="PF18129">
    <property type="entry name" value="SH3_12"/>
    <property type="match status" value="1"/>
</dbReference>
<dbReference type="InterPro" id="IPR041412">
    <property type="entry name" value="Xrn1_helical"/>
</dbReference>
<gene>
    <name evidence="13" type="ORF">EC973_004513</name>
</gene>
<accession>A0A8H7BFV3</accession>
<evidence type="ECO:0000313" key="13">
    <source>
        <dbReference type="EMBL" id="KAF7721539.1"/>
    </source>
</evidence>
<dbReference type="CDD" id="cd18673">
    <property type="entry name" value="PIN_XRN1-2-like"/>
    <property type="match status" value="1"/>
</dbReference>
<evidence type="ECO:0000256" key="7">
    <source>
        <dbReference type="SAM" id="MobiDB-lite"/>
    </source>
</evidence>
<dbReference type="Pfam" id="PF18332">
    <property type="entry name" value="XRN1_D1"/>
    <property type="match status" value="1"/>
</dbReference>
<comment type="function">
    <text evidence="6">Multifunctional protein that exhibits several independent functions at different levels of the cellular processes. 5'-3' exonuclease component of the nonsense-mediated mRNA decay (NMD) which is a highly conserved mRNA degradation pathway, an RNA surveillance system whose role is to identify and rid cells of mRNA with premature termination codons and thus prevents accumulation of potentially harmful truncated proteins.</text>
</comment>
<protein>
    <recommendedName>
        <fullName evidence="6">5'-3' exoribonuclease 1</fullName>
        <ecNumber evidence="6">3.1.13.-</ecNumber>
    </recommendedName>
</protein>
<dbReference type="InterPro" id="IPR041106">
    <property type="entry name" value="XRN1_D2_D3"/>
</dbReference>
<comment type="caution">
    <text evidence="13">The sequence shown here is derived from an EMBL/GenBank/DDBJ whole genome shotgun (WGS) entry which is preliminary data.</text>
</comment>
<keyword evidence="5 6" id="KW-0269">Exonuclease</keyword>
<feature type="domain" description="5'-3' exoribonuclease 1 SH3-like" evidence="10">
    <location>
        <begin position="1152"/>
        <end position="1218"/>
    </location>
</feature>
<dbReference type="GO" id="GO:0000184">
    <property type="term" value="P:nuclear-transcribed mRNA catabolic process, nonsense-mediated decay"/>
    <property type="evidence" value="ECO:0007669"/>
    <property type="project" value="UniProtKB-KW"/>
</dbReference>
<evidence type="ECO:0000259" key="12">
    <source>
        <dbReference type="Pfam" id="PF18334"/>
    </source>
</evidence>
<dbReference type="InterPro" id="IPR027073">
    <property type="entry name" value="5_3_exoribonuclease"/>
</dbReference>
<feature type="region of interest" description="Disordered" evidence="7">
    <location>
        <begin position="68"/>
        <end position="93"/>
    </location>
</feature>
<proteinExistence type="inferred from homology"/>
<dbReference type="InterPro" id="IPR016494">
    <property type="entry name" value="5_3_exoribonuclease_1"/>
</dbReference>
<dbReference type="OrthoDB" id="372487at2759"/>
<dbReference type="GO" id="GO:0005634">
    <property type="term" value="C:nucleus"/>
    <property type="evidence" value="ECO:0007669"/>
    <property type="project" value="TreeGrafter"/>
</dbReference>
<keyword evidence="3 6" id="KW-0540">Nuclease</keyword>
<comment type="subcellular location">
    <subcellularLocation>
        <location evidence="6">Cytoplasm</location>
    </subcellularLocation>
</comment>
<evidence type="ECO:0000256" key="1">
    <source>
        <dbReference type="ARBA" id="ARBA00006994"/>
    </source>
</evidence>
<dbReference type="Gene3D" id="2.30.30.30">
    <property type="match status" value="1"/>
</dbReference>
<dbReference type="Gene3D" id="2.170.260.40">
    <property type="match status" value="1"/>
</dbReference>
<dbReference type="Gene3D" id="1.25.40.1050">
    <property type="match status" value="1"/>
</dbReference>
<dbReference type="EMBL" id="JABAYA010000256">
    <property type="protein sequence ID" value="KAF7721539.1"/>
    <property type="molecule type" value="Genomic_DNA"/>
</dbReference>
<evidence type="ECO:0000256" key="6">
    <source>
        <dbReference type="PIRNR" id="PIRNR006743"/>
    </source>
</evidence>
<dbReference type="InterPro" id="IPR047008">
    <property type="entry name" value="XRN1_SH3_sf"/>
</dbReference>
<feature type="domain" description="5'-3' exoribonuclease 1 D1" evidence="11">
    <location>
        <begin position="710"/>
        <end position="898"/>
    </location>
</feature>
<name>A0A8H7BFV3_9FUNG</name>
<dbReference type="Gene3D" id="2.30.30.750">
    <property type="match status" value="1"/>
</dbReference>
<sequence>MNGIIHNCSHNNNGDAHFRISEEQIWIGIFNYVDHLFTKIKPKELFFLAIDGVAPRAKMNQQRSRRFRTAQEAERTRQQALKNGEELPEEDPFDSNCITPGTEFMKKLTLQLRYFINKKVSEDVNWRNVKIVLSGPEVPGEGEHKIMEYIRLAKAQPDYNPNTRHCLYGLDADLIMLGLLSHDPHFALLREEVTFGRQNQKRKTSSLDSQNFYLMHLSLMREYLDMEFQALRSSLNFPYDLERILDDFILLALFVGNDFLPHLPHLHIHEGALGLMFNIYKKVLPNCEGYIQDGGRVDMGRLEMILKELAESVEKEAYEAENIDLLYLAGKREDGQIERELLHDIEKKKTGKNGKNGLVITDVQKEIFEQVKEFVLAHKPGATESYHFPAGLRARDRKFIETLARDLGLHYATEYSNEDGSKHVYVEFYENEEGTEEDTEEEMDEEAIAARDRVLDKYEKASLVPDVLSEEEISRMEKEKFEAGFKEWKAAYYKEKMNIDIDKEEEIEPLIRSYVTGIQWVLHYYYNGVASWGWFYPYHYAPRISDLVNLEKYQDFKFELGQPFRPFEQLMGVLPSLSKKLLPLAYQELMTDPNSPIIDFYPLDFKMDMNGKKQDWEAVVKIPFIDEKRLLEAMTTREHRLTKAERQMTRFGESFKFEYDKTLAEREDGKPNMYPSPLPGVFPDIHHCLAREETFHLPTLEGGLSFKKHLLDGVKLGKDALAGFPSLGTIPHHGALAFHGIHVFQQDSRNETMVVTLENKYKNIDIQEIASLLLYKRVYVHYPYLQEAVIIGVSTEQAKYSVKFAGKKKRILEHFHDDEEKQTWRKLVGRVEYMSSKRLGLIVGDTDVAVHVCVLRGMKRTEEGALVKEYVNPAQEDVIPIQMCVIKVSNEDPRYKERPPPPVTEEFPVNSKVFFLGGMYYGTMATVIGHSQSNLVDIQMIVPIKHKDSNEPNFGQYVVKKQEKTVQYIPSYNVANMLKINPLLLSKITSSLQIVDKTTQRINLGLNLKFEAKQQKVLGYTRKGPNGNWEYSKKAIDLIDEYMQSFPAFISLVSSQKGGGMLHVEDFIWTDDGAKEIQRMRKWLKEKKIADLPRASLATEELEEPFVKVLEELATKYNDKYETLDFKKVVIQRIPRNVLLRPADAETKLLNQIFNMGDRVIYVLETGVVPIATKGTVVGVQDKVIDVVFDVAFMGGKTLDGRCSEFRGIALPYAAVLNLTRRLYAPTENEEQPRHRHA</sequence>
<dbReference type="PIRSF" id="PIRSF006743">
    <property type="entry name" value="Exonuclease_Xnr1"/>
    <property type="match status" value="1"/>
</dbReference>
<evidence type="ECO:0000256" key="3">
    <source>
        <dbReference type="ARBA" id="ARBA00022722"/>
    </source>
</evidence>
<feature type="domain" description="Xrn1 N-terminal" evidence="8">
    <location>
        <begin position="1"/>
        <end position="192"/>
    </location>
</feature>
<dbReference type="Pfam" id="PF03159">
    <property type="entry name" value="XRN_N"/>
    <property type="match status" value="1"/>
</dbReference>
<feature type="domain" description="Exoribonuclease Xrn1 D2/D3" evidence="12">
    <location>
        <begin position="902"/>
        <end position="1128"/>
    </location>
</feature>
<dbReference type="InterPro" id="IPR041385">
    <property type="entry name" value="SH3_12"/>
</dbReference>
<keyword evidence="6" id="KW-0694">RNA-binding</keyword>
<keyword evidence="6" id="KW-0866">Nonsense-mediated mRNA decay</keyword>
<dbReference type="Gene3D" id="3.40.50.12390">
    <property type="match status" value="2"/>
</dbReference>
<dbReference type="GO" id="GO:0003723">
    <property type="term" value="F:RNA binding"/>
    <property type="evidence" value="ECO:0007669"/>
    <property type="project" value="UniProtKB-KW"/>
</dbReference>
<keyword evidence="14" id="KW-1185">Reference proteome</keyword>
<keyword evidence="2" id="KW-0507">mRNA processing</keyword>
<dbReference type="Pfam" id="PF18334">
    <property type="entry name" value="XRN1_D2_D3"/>
    <property type="match status" value="1"/>
</dbReference>
<dbReference type="GO" id="GO:0004534">
    <property type="term" value="F:5'-3' RNA exonuclease activity"/>
    <property type="evidence" value="ECO:0007669"/>
    <property type="project" value="UniProtKB-ARBA"/>
</dbReference>
<dbReference type="InterPro" id="IPR014722">
    <property type="entry name" value="Rib_uL2_dom2"/>
</dbReference>
<reference evidence="13" key="1">
    <citation type="submission" date="2020-01" db="EMBL/GenBank/DDBJ databases">
        <title>Genome Sequencing of Three Apophysomyces-Like Fungal Strains Confirms a Novel Fungal Genus in the Mucoromycota with divergent Burkholderia-like Endosymbiotic Bacteria.</title>
        <authorList>
            <person name="Stajich J.E."/>
            <person name="Macias A.M."/>
            <person name="Carter-House D."/>
            <person name="Lovett B."/>
            <person name="Kasson L.R."/>
            <person name="Berry K."/>
            <person name="Grigoriev I."/>
            <person name="Chang Y."/>
            <person name="Spatafora J."/>
            <person name="Kasson M.T."/>
        </authorList>
    </citation>
    <scope>NUCLEOTIDE SEQUENCE</scope>
    <source>
        <strain evidence="13">NRRL A-21654</strain>
    </source>
</reference>
<dbReference type="FunFam" id="1.25.40.1050:FF:000002">
    <property type="entry name" value="5'-3' exoribonuclease"/>
    <property type="match status" value="1"/>
</dbReference>
<dbReference type="InterPro" id="IPR004859">
    <property type="entry name" value="Xrn1_N"/>
</dbReference>
<dbReference type="PANTHER" id="PTHR12341:SF7">
    <property type="entry name" value="5'-3' EXORIBONUCLEASE 1"/>
    <property type="match status" value="1"/>
</dbReference>
<keyword evidence="4 6" id="KW-0378">Hydrolase</keyword>
<dbReference type="GO" id="GO:0006397">
    <property type="term" value="P:mRNA processing"/>
    <property type="evidence" value="ECO:0007669"/>
    <property type="project" value="UniProtKB-KW"/>
</dbReference>
<dbReference type="EC" id="3.1.13.-" evidence="6"/>
<dbReference type="AlphaFoldDB" id="A0A8H7BFV3"/>
<evidence type="ECO:0000259" key="11">
    <source>
        <dbReference type="Pfam" id="PF18332"/>
    </source>
</evidence>
<dbReference type="InterPro" id="IPR040992">
    <property type="entry name" value="XRN1_D1"/>
</dbReference>
<dbReference type="InterPro" id="IPR047007">
    <property type="entry name" value="XRN1_D1_sf"/>
</dbReference>
<dbReference type="GO" id="GO:0016075">
    <property type="term" value="P:rRNA catabolic process"/>
    <property type="evidence" value="ECO:0007669"/>
    <property type="project" value="TreeGrafter"/>
</dbReference>
<evidence type="ECO:0000256" key="5">
    <source>
        <dbReference type="ARBA" id="ARBA00022839"/>
    </source>
</evidence>
<dbReference type="FunFam" id="3.40.50.12390:FF:000002">
    <property type="entry name" value="5'-3' exoribonuclease 1"/>
    <property type="match status" value="1"/>
</dbReference>
<dbReference type="Proteomes" id="UP000605846">
    <property type="component" value="Unassembled WGS sequence"/>
</dbReference>
<evidence type="ECO:0000259" key="9">
    <source>
        <dbReference type="Pfam" id="PF17846"/>
    </source>
</evidence>
<feature type="domain" description="Xrn1 helical" evidence="9">
    <location>
        <begin position="239"/>
        <end position="647"/>
    </location>
</feature>
<evidence type="ECO:0000256" key="4">
    <source>
        <dbReference type="ARBA" id="ARBA00022801"/>
    </source>
</evidence>
<evidence type="ECO:0000256" key="2">
    <source>
        <dbReference type="ARBA" id="ARBA00022664"/>
    </source>
</evidence>
<evidence type="ECO:0000259" key="8">
    <source>
        <dbReference type="Pfam" id="PF03159"/>
    </source>
</evidence>
<comment type="similarity">
    <text evidence="1">Belongs to the 5'-3' exonuclease family. XRN2/RAT1 subfamily.</text>
</comment>
<organism evidence="13 14">
    <name type="scientific">Apophysomyces ossiformis</name>
    <dbReference type="NCBI Taxonomy" id="679940"/>
    <lineage>
        <taxon>Eukaryota</taxon>
        <taxon>Fungi</taxon>
        <taxon>Fungi incertae sedis</taxon>
        <taxon>Mucoromycota</taxon>
        <taxon>Mucoromycotina</taxon>
        <taxon>Mucoromycetes</taxon>
        <taxon>Mucorales</taxon>
        <taxon>Mucorineae</taxon>
        <taxon>Mucoraceae</taxon>
        <taxon>Apophysomyces</taxon>
    </lineage>
</organism>